<protein>
    <submittedName>
        <fullName evidence="1">Uncharacterized protein</fullName>
    </submittedName>
</protein>
<keyword evidence="2" id="KW-1185">Reference proteome</keyword>
<comment type="caution">
    <text evidence="1">The sequence shown here is derived from an EMBL/GenBank/DDBJ whole genome shotgun (WGS) entry which is preliminary data.</text>
</comment>
<organism evidence="1 2">
    <name type="scientific">Kingdonia uniflora</name>
    <dbReference type="NCBI Taxonomy" id="39325"/>
    <lineage>
        <taxon>Eukaryota</taxon>
        <taxon>Viridiplantae</taxon>
        <taxon>Streptophyta</taxon>
        <taxon>Embryophyta</taxon>
        <taxon>Tracheophyta</taxon>
        <taxon>Spermatophyta</taxon>
        <taxon>Magnoliopsida</taxon>
        <taxon>Ranunculales</taxon>
        <taxon>Circaeasteraceae</taxon>
        <taxon>Kingdonia</taxon>
    </lineage>
</organism>
<dbReference type="AlphaFoldDB" id="A0A7J7P2R0"/>
<evidence type="ECO:0000313" key="1">
    <source>
        <dbReference type="EMBL" id="KAF6173715.1"/>
    </source>
</evidence>
<feature type="non-terminal residue" evidence="1">
    <location>
        <position position="1"/>
    </location>
</feature>
<dbReference type="Proteomes" id="UP000541444">
    <property type="component" value="Unassembled WGS sequence"/>
</dbReference>
<dbReference type="EMBL" id="JACGCM010000330">
    <property type="protein sequence ID" value="KAF6173715.1"/>
    <property type="molecule type" value="Genomic_DNA"/>
</dbReference>
<sequence length="169" mass="19806">MNTTRAITEVLSSQLKKKLFIQPLITPRCSLSTKSSTSSSSSSMQPKIKGLLLAKDRYKMIQMKNPRIVLIWQNNRKTRHLPFCAYPNHLSPVISSMDIHPKGPDFMHKDSWKGLWLNVAPKWVDMLNLEELEFRRRKGVTARSREFLESLWKNLVEKPTQWMDNRKIK</sequence>
<accession>A0A7J7P2R0</accession>
<gene>
    <name evidence="1" type="ORF">GIB67_002339</name>
</gene>
<name>A0A7J7P2R0_9MAGN</name>
<proteinExistence type="predicted"/>
<dbReference type="OrthoDB" id="669963at2759"/>
<evidence type="ECO:0000313" key="2">
    <source>
        <dbReference type="Proteomes" id="UP000541444"/>
    </source>
</evidence>
<reference evidence="1 2" key="1">
    <citation type="journal article" date="2020" name="IScience">
        <title>Genome Sequencing of the Endangered Kingdonia uniflora (Circaeasteraceae, Ranunculales) Reveals Potential Mechanisms of Evolutionary Specialization.</title>
        <authorList>
            <person name="Sun Y."/>
            <person name="Deng T."/>
            <person name="Zhang A."/>
            <person name="Moore M.J."/>
            <person name="Landis J.B."/>
            <person name="Lin N."/>
            <person name="Zhang H."/>
            <person name="Zhang X."/>
            <person name="Huang J."/>
            <person name="Zhang X."/>
            <person name="Sun H."/>
            <person name="Wang H."/>
        </authorList>
    </citation>
    <scope>NUCLEOTIDE SEQUENCE [LARGE SCALE GENOMIC DNA]</scope>
    <source>
        <strain evidence="1">TB1705</strain>
        <tissue evidence="1">Leaf</tissue>
    </source>
</reference>